<dbReference type="OrthoDB" id="1750914at2759"/>
<evidence type="ECO:0000256" key="1">
    <source>
        <dbReference type="SAM" id="MobiDB-lite"/>
    </source>
</evidence>
<evidence type="ECO:0000313" key="2">
    <source>
        <dbReference type="EMBL" id="RDX79281.1"/>
    </source>
</evidence>
<feature type="non-terminal residue" evidence="2">
    <location>
        <position position="1"/>
    </location>
</feature>
<dbReference type="EMBL" id="QJKJ01008589">
    <property type="protein sequence ID" value="RDX79281.1"/>
    <property type="molecule type" value="Genomic_DNA"/>
</dbReference>
<name>A0A371FLY6_MUCPR</name>
<dbReference type="Proteomes" id="UP000257109">
    <property type="component" value="Unassembled WGS sequence"/>
</dbReference>
<dbReference type="AlphaFoldDB" id="A0A371FLY6"/>
<keyword evidence="3" id="KW-1185">Reference proteome</keyword>
<reference evidence="2" key="1">
    <citation type="submission" date="2018-05" db="EMBL/GenBank/DDBJ databases">
        <title>Draft genome of Mucuna pruriens seed.</title>
        <authorList>
            <person name="Nnadi N.E."/>
            <person name="Vos R."/>
            <person name="Hasami M.H."/>
            <person name="Devisetty U.K."/>
            <person name="Aguiy J.C."/>
        </authorList>
    </citation>
    <scope>NUCLEOTIDE SEQUENCE [LARGE SCALE GENOMIC DNA]</scope>
    <source>
        <strain evidence="2">JCA_2017</strain>
    </source>
</reference>
<feature type="region of interest" description="Disordered" evidence="1">
    <location>
        <begin position="1"/>
        <end position="33"/>
    </location>
</feature>
<gene>
    <name evidence="2" type="ORF">CR513_40313</name>
</gene>
<proteinExistence type="predicted"/>
<comment type="caution">
    <text evidence="2">The sequence shown here is derived from an EMBL/GenBank/DDBJ whole genome shotgun (WGS) entry which is preliminary data.</text>
</comment>
<feature type="compositionally biased region" description="Polar residues" evidence="1">
    <location>
        <begin position="1"/>
        <end position="12"/>
    </location>
</feature>
<accession>A0A371FLY6</accession>
<organism evidence="2 3">
    <name type="scientific">Mucuna pruriens</name>
    <name type="common">Velvet bean</name>
    <name type="synonym">Dolichos pruriens</name>
    <dbReference type="NCBI Taxonomy" id="157652"/>
    <lineage>
        <taxon>Eukaryota</taxon>
        <taxon>Viridiplantae</taxon>
        <taxon>Streptophyta</taxon>
        <taxon>Embryophyta</taxon>
        <taxon>Tracheophyta</taxon>
        <taxon>Spermatophyta</taxon>
        <taxon>Magnoliopsida</taxon>
        <taxon>eudicotyledons</taxon>
        <taxon>Gunneridae</taxon>
        <taxon>Pentapetalae</taxon>
        <taxon>rosids</taxon>
        <taxon>fabids</taxon>
        <taxon>Fabales</taxon>
        <taxon>Fabaceae</taxon>
        <taxon>Papilionoideae</taxon>
        <taxon>50 kb inversion clade</taxon>
        <taxon>NPAAA clade</taxon>
        <taxon>indigoferoid/millettioid clade</taxon>
        <taxon>Phaseoleae</taxon>
        <taxon>Mucuna</taxon>
    </lineage>
</organism>
<sequence length="62" mass="6795">MSAHLVSNSIQVGQPDLKESNDNSSSLPPPMELKPLPSHLKYAYLDAKHQLPVIIDECPKAT</sequence>
<protein>
    <submittedName>
        <fullName evidence="2">Uncharacterized protein</fullName>
    </submittedName>
</protein>
<evidence type="ECO:0000313" key="3">
    <source>
        <dbReference type="Proteomes" id="UP000257109"/>
    </source>
</evidence>